<comment type="caution">
    <text evidence="1">The sequence shown here is derived from an EMBL/GenBank/DDBJ whole genome shotgun (WGS) entry which is preliminary data.</text>
</comment>
<gene>
    <name evidence="1" type="ORF">ABEB36_010890</name>
</gene>
<sequence length="109" mass="12012">MNQDSPENSCVLLQRLEEPLCDFCLSAGFFISSSPGTTQTAPSGRQFSFSIPSYATSRSGCVNSNNFHSSSFSPNIPELFSSFKKRKSLTLNEILDIVQNVWQAPKKSP</sequence>
<organism evidence="1 2">
    <name type="scientific">Hypothenemus hampei</name>
    <name type="common">Coffee berry borer</name>
    <dbReference type="NCBI Taxonomy" id="57062"/>
    <lineage>
        <taxon>Eukaryota</taxon>
        <taxon>Metazoa</taxon>
        <taxon>Ecdysozoa</taxon>
        <taxon>Arthropoda</taxon>
        <taxon>Hexapoda</taxon>
        <taxon>Insecta</taxon>
        <taxon>Pterygota</taxon>
        <taxon>Neoptera</taxon>
        <taxon>Endopterygota</taxon>
        <taxon>Coleoptera</taxon>
        <taxon>Polyphaga</taxon>
        <taxon>Cucujiformia</taxon>
        <taxon>Curculionidae</taxon>
        <taxon>Scolytinae</taxon>
        <taxon>Hypothenemus</taxon>
    </lineage>
</organism>
<keyword evidence="2" id="KW-1185">Reference proteome</keyword>
<accession>A0ABD1EDN2</accession>
<evidence type="ECO:0000313" key="2">
    <source>
        <dbReference type="Proteomes" id="UP001566132"/>
    </source>
</evidence>
<evidence type="ECO:0000313" key="1">
    <source>
        <dbReference type="EMBL" id="KAL1492665.1"/>
    </source>
</evidence>
<name>A0ABD1EDN2_HYPHA</name>
<protein>
    <submittedName>
        <fullName evidence="1">Uncharacterized protein</fullName>
    </submittedName>
</protein>
<reference evidence="1 2" key="1">
    <citation type="submission" date="2024-05" db="EMBL/GenBank/DDBJ databases">
        <title>Genetic variation in Jamaican populations of the coffee berry borer (Hypothenemus hampei).</title>
        <authorList>
            <person name="Errbii M."/>
            <person name="Myrie A."/>
        </authorList>
    </citation>
    <scope>NUCLEOTIDE SEQUENCE [LARGE SCALE GENOMIC DNA]</scope>
    <source>
        <strain evidence="1">JA-Hopewell-2020-01-JO</strain>
        <tissue evidence="1">Whole body</tissue>
    </source>
</reference>
<dbReference type="EMBL" id="JBDJPC010000008">
    <property type="protein sequence ID" value="KAL1492665.1"/>
    <property type="molecule type" value="Genomic_DNA"/>
</dbReference>
<dbReference type="AlphaFoldDB" id="A0ABD1EDN2"/>
<dbReference type="Proteomes" id="UP001566132">
    <property type="component" value="Unassembled WGS sequence"/>
</dbReference>
<proteinExistence type="predicted"/>